<evidence type="ECO:0000256" key="1">
    <source>
        <dbReference type="SAM" id="MobiDB-lite"/>
    </source>
</evidence>
<reference evidence="2 3" key="1">
    <citation type="journal article" date="2024" name="Science">
        <title>Giant polyketide synthase enzymes in the biosynthesis of giant marine polyether toxins.</title>
        <authorList>
            <person name="Fallon T.R."/>
            <person name="Shende V.V."/>
            <person name="Wierzbicki I.H."/>
            <person name="Pendleton A.L."/>
            <person name="Watervoot N.F."/>
            <person name="Auber R.P."/>
            <person name="Gonzalez D.J."/>
            <person name="Wisecaver J.H."/>
            <person name="Moore B.S."/>
        </authorList>
    </citation>
    <scope>NUCLEOTIDE SEQUENCE [LARGE SCALE GENOMIC DNA]</scope>
    <source>
        <strain evidence="2 3">12B1</strain>
    </source>
</reference>
<feature type="compositionally biased region" description="Basic and acidic residues" evidence="1">
    <location>
        <begin position="317"/>
        <end position="337"/>
    </location>
</feature>
<gene>
    <name evidence="2" type="ORF">AB1Y20_004101</name>
</gene>
<evidence type="ECO:0000313" key="3">
    <source>
        <dbReference type="Proteomes" id="UP001515480"/>
    </source>
</evidence>
<dbReference type="AlphaFoldDB" id="A0AB34J871"/>
<organism evidence="2 3">
    <name type="scientific">Prymnesium parvum</name>
    <name type="common">Toxic golden alga</name>
    <dbReference type="NCBI Taxonomy" id="97485"/>
    <lineage>
        <taxon>Eukaryota</taxon>
        <taxon>Haptista</taxon>
        <taxon>Haptophyta</taxon>
        <taxon>Prymnesiophyceae</taxon>
        <taxon>Prymnesiales</taxon>
        <taxon>Prymnesiaceae</taxon>
        <taxon>Prymnesium</taxon>
    </lineage>
</organism>
<proteinExistence type="predicted"/>
<name>A0AB34J871_PRYPA</name>
<evidence type="ECO:0000313" key="2">
    <source>
        <dbReference type="EMBL" id="KAL1515035.1"/>
    </source>
</evidence>
<accession>A0AB34J871</accession>
<feature type="region of interest" description="Disordered" evidence="1">
    <location>
        <begin position="317"/>
        <end position="349"/>
    </location>
</feature>
<sequence length="489" mass="57471">MDTSKAPLRAEMATCINAPTGIVESSALYAKKPGPPAHLLERRKKMKDALIQRFSKQHGSDRVRVALITREVDSCQALMAGTLTAEGLKSLEQAVAKAVSAAIPKLPPMMSNGSTMPPRRGNPKTDFAVDLKKHADWTEVGRYRSNYFAVEQQRRAETRQARQDELNELLSHQIHQVEQNQKLRKYQLEQESIEMRKRQQEYDAQERLAAEQRKAKMKHEAEVREAQMKEIKARRAAADRLQKLEDEELMRSIEREKEEMRQKAREKQLKDEEYHQKAKEANDAARRAREEAQRQEWEEEIRLNKEWKEMLDKQEWERDEANRKRVERISKQSKDYEDTTGAAIAARDKHEEDMRNMWIEKHERETLAAEEGRREKRKNDNRLCTEYQLEQSKDIARARRREREDEVRRRHEIAAEAEADRERSEQAKADLRAKALKQQMLLTEQMHERERNKHQDPDSSTMTPLEALLNRSLLVSMAQHTYEAPNVLQ</sequence>
<dbReference type="EMBL" id="JBGBPQ010000012">
    <property type="protein sequence ID" value="KAL1515035.1"/>
    <property type="molecule type" value="Genomic_DNA"/>
</dbReference>
<protein>
    <recommendedName>
        <fullName evidence="4">Trichohyalin-plectin-homology domain-containing protein</fullName>
    </recommendedName>
</protein>
<keyword evidence="3" id="KW-1185">Reference proteome</keyword>
<feature type="region of interest" description="Disordered" evidence="1">
    <location>
        <begin position="255"/>
        <end position="295"/>
    </location>
</feature>
<evidence type="ECO:0008006" key="4">
    <source>
        <dbReference type="Google" id="ProtNLM"/>
    </source>
</evidence>
<dbReference type="Proteomes" id="UP001515480">
    <property type="component" value="Unassembled WGS sequence"/>
</dbReference>
<comment type="caution">
    <text evidence="2">The sequence shown here is derived from an EMBL/GenBank/DDBJ whole genome shotgun (WGS) entry which is preliminary data.</text>
</comment>